<dbReference type="EMBL" id="SWKV01000021">
    <property type="protein sequence ID" value="KAF3041318.1"/>
    <property type="molecule type" value="Genomic_DNA"/>
</dbReference>
<keyword evidence="2" id="KW-1185">Reference proteome</keyword>
<organism evidence="1 2">
    <name type="scientific">Didymella heteroderae</name>
    <dbReference type="NCBI Taxonomy" id="1769908"/>
    <lineage>
        <taxon>Eukaryota</taxon>
        <taxon>Fungi</taxon>
        <taxon>Dikarya</taxon>
        <taxon>Ascomycota</taxon>
        <taxon>Pezizomycotina</taxon>
        <taxon>Dothideomycetes</taxon>
        <taxon>Pleosporomycetidae</taxon>
        <taxon>Pleosporales</taxon>
        <taxon>Pleosporineae</taxon>
        <taxon>Didymellaceae</taxon>
        <taxon>Didymella</taxon>
    </lineage>
</organism>
<comment type="caution">
    <text evidence="1">The sequence shown here is derived from an EMBL/GenBank/DDBJ whole genome shotgun (WGS) entry which is preliminary data.</text>
</comment>
<dbReference type="OrthoDB" id="5242705at2759"/>
<accession>A0A9P4WTA6</accession>
<evidence type="ECO:0000313" key="2">
    <source>
        <dbReference type="Proteomes" id="UP000758155"/>
    </source>
</evidence>
<sequence>MEDATDELILDELGYYPYVKFGEDHTTTDKNKPRAGGAYWGGWGDHYYVYSNWAPNLGRDVLGRDPGICSTGDNYGMKGYERRMNSIAVSLSNAFRTANTSTTVAGTAYTTEQTIEVNLFCQIRSEVLPSYRNCLSRTTVALRSGDVYDYINTWILLTGINKKNIVGRLVLDFGRSYDDTDLITLDIKSLLQLGRLHSNPHLETYDLDDPTYARQSPKHARIEDTLVYLWDIEYIDKFFNYVEAATTKLEWRDNYGTPVLVFELRPGYWKEWMAKKTSEPGIDWTVPAEREDALIEWARRCGMAFMEDDEDEIVCRPEYIDFRRA</sequence>
<proteinExistence type="predicted"/>
<protein>
    <submittedName>
        <fullName evidence="1">Uncharacterized protein</fullName>
    </submittedName>
</protein>
<gene>
    <name evidence="1" type="ORF">E8E12_005682</name>
</gene>
<reference evidence="1" key="1">
    <citation type="submission" date="2019-04" db="EMBL/GenBank/DDBJ databases">
        <title>Sequencing of skin fungus with MAO and IRED activity.</title>
        <authorList>
            <person name="Marsaioli A.J."/>
            <person name="Bonatto J.M.C."/>
            <person name="Reis Junior O."/>
        </authorList>
    </citation>
    <scope>NUCLEOTIDE SEQUENCE</scope>
    <source>
        <strain evidence="1">28M1</strain>
    </source>
</reference>
<evidence type="ECO:0000313" key="1">
    <source>
        <dbReference type="EMBL" id="KAF3041318.1"/>
    </source>
</evidence>
<dbReference type="Proteomes" id="UP000758155">
    <property type="component" value="Unassembled WGS sequence"/>
</dbReference>
<dbReference type="AlphaFoldDB" id="A0A9P4WTA6"/>
<name>A0A9P4WTA6_9PLEO</name>